<evidence type="ECO:0000256" key="3">
    <source>
        <dbReference type="ARBA" id="ARBA00022448"/>
    </source>
</evidence>
<dbReference type="SUPFAM" id="SSF103473">
    <property type="entry name" value="MFS general substrate transporter"/>
    <property type="match status" value="1"/>
</dbReference>
<dbReference type="EMBL" id="VJMJ01000022">
    <property type="protein sequence ID" value="KAF0743150.1"/>
    <property type="molecule type" value="Genomic_DNA"/>
</dbReference>
<keyword evidence="6 7" id="KW-0472">Membrane</keyword>
<evidence type="ECO:0008006" key="10">
    <source>
        <dbReference type="Google" id="ProtNLM"/>
    </source>
</evidence>
<feature type="transmembrane region" description="Helical" evidence="7">
    <location>
        <begin position="323"/>
        <end position="342"/>
    </location>
</feature>
<evidence type="ECO:0000256" key="5">
    <source>
        <dbReference type="ARBA" id="ARBA00022989"/>
    </source>
</evidence>
<keyword evidence="4 7" id="KW-0812">Transmembrane</keyword>
<dbReference type="Proteomes" id="UP000481153">
    <property type="component" value="Unassembled WGS sequence"/>
</dbReference>
<evidence type="ECO:0000256" key="7">
    <source>
        <dbReference type="SAM" id="Phobius"/>
    </source>
</evidence>
<gene>
    <name evidence="8" type="ORF">Ae201684_002205</name>
</gene>
<feature type="transmembrane region" description="Helical" evidence="7">
    <location>
        <begin position="209"/>
        <end position="226"/>
    </location>
</feature>
<dbReference type="Gene3D" id="1.20.1250.20">
    <property type="entry name" value="MFS general substrate transporter like domains"/>
    <property type="match status" value="1"/>
</dbReference>
<evidence type="ECO:0000313" key="8">
    <source>
        <dbReference type="EMBL" id="KAF0743150.1"/>
    </source>
</evidence>
<protein>
    <recommendedName>
        <fullName evidence="10">Major facilitator superfamily associated domain-containing protein</fullName>
    </recommendedName>
</protein>
<dbReference type="VEuPathDB" id="FungiDB:AeMF1_015849"/>
<feature type="transmembrane region" description="Helical" evidence="7">
    <location>
        <begin position="121"/>
        <end position="143"/>
    </location>
</feature>
<evidence type="ECO:0000313" key="9">
    <source>
        <dbReference type="Proteomes" id="UP000481153"/>
    </source>
</evidence>
<feature type="transmembrane region" description="Helical" evidence="7">
    <location>
        <begin position="52"/>
        <end position="69"/>
    </location>
</feature>
<comment type="caution">
    <text evidence="8">The sequence shown here is derived from an EMBL/GenBank/DDBJ whole genome shotgun (WGS) entry which is preliminary data.</text>
</comment>
<dbReference type="Pfam" id="PF03092">
    <property type="entry name" value="BT1"/>
    <property type="match status" value="1"/>
</dbReference>
<evidence type="ECO:0000256" key="1">
    <source>
        <dbReference type="ARBA" id="ARBA00004141"/>
    </source>
</evidence>
<proteinExistence type="inferred from homology"/>
<feature type="transmembrane region" description="Helical" evidence="7">
    <location>
        <begin position="163"/>
        <end position="188"/>
    </location>
</feature>
<dbReference type="AlphaFoldDB" id="A0A6G0XS10"/>
<feature type="transmembrane region" description="Helical" evidence="7">
    <location>
        <begin position="238"/>
        <end position="262"/>
    </location>
</feature>
<feature type="transmembrane region" description="Helical" evidence="7">
    <location>
        <begin position="464"/>
        <end position="484"/>
    </location>
</feature>
<accession>A0A6G0XS10</accession>
<dbReference type="PANTHER" id="PTHR31585:SF5">
    <property type="entry name" value="RNA-BINDING S4 DOMAIN-CONTAINING PROTEIN"/>
    <property type="match status" value="1"/>
</dbReference>
<dbReference type="InterPro" id="IPR036259">
    <property type="entry name" value="MFS_trans_sf"/>
</dbReference>
<feature type="transmembrane region" description="Helical" evidence="7">
    <location>
        <begin position="354"/>
        <end position="379"/>
    </location>
</feature>
<comment type="similarity">
    <text evidence="2">Belongs to the major facilitator superfamily. Folate-biopterin transporter (TC 2.A.71) family.</text>
</comment>
<keyword evidence="5 7" id="KW-1133">Transmembrane helix</keyword>
<feature type="transmembrane region" description="Helical" evidence="7">
    <location>
        <begin position="287"/>
        <end position="311"/>
    </location>
</feature>
<dbReference type="GO" id="GO:0016020">
    <property type="term" value="C:membrane"/>
    <property type="evidence" value="ECO:0007669"/>
    <property type="project" value="UniProtKB-SubCell"/>
</dbReference>
<dbReference type="InterPro" id="IPR039309">
    <property type="entry name" value="BT1"/>
</dbReference>
<keyword evidence="9" id="KW-1185">Reference proteome</keyword>
<keyword evidence="3" id="KW-0813">Transport</keyword>
<evidence type="ECO:0000256" key="6">
    <source>
        <dbReference type="ARBA" id="ARBA00023136"/>
    </source>
</evidence>
<sequence>MADKNLLERVSYIASLEKTSKDKEGYTDAQTPLEEGGALREGGELVYTSPEVLVLLFQYATVGIIYGTFNNLSLPILTYYFHMTPPSIASAKGLISLGWSLKVFYGMLSDCFPIMGYKRKPFILIGWTLTAISLIIIACKSAGSAVTADSPEDDRQKAQSNGSTLALLVTIACFCYIMADVSSDALVVEYAQREPEHIRGRLQSMIYSVRYIFQGVAAAIIGFLMNSPRYGGKFGFDISINVLFVIVAVPVVLNIFCVYFFLKDNKREPVQFGFYFRNLFKLVKTRAMWQVMIFQFLFNFFSVSILSNASYYIQVYWAKVEPINSAIASVLTNLVFSCSLAAMSRWGTNWNWRFVLVVATLGAGCIDAICQFCTIYDVVRSQWFYLGVPLTEQLPLGMQFVVGAYVIVELAEEGNEGVIYGLLTTIGNLPATFGTIVTNVYSAHLHITEDDISSDSSEARHDAMVSYVIVYCSMIVACVTTLLLPKQKQFVHDLKRTGGESALVGGFVLLACFAILVVSITGSLLSMFESTSCYLLAGGTGCS</sequence>
<evidence type="ECO:0000256" key="2">
    <source>
        <dbReference type="ARBA" id="ARBA00007015"/>
    </source>
</evidence>
<dbReference type="PANTHER" id="PTHR31585">
    <property type="entry name" value="FOLATE-BIOPTERIN TRANSPORTER 1, CHLOROPLASTIC"/>
    <property type="match status" value="1"/>
</dbReference>
<comment type="subcellular location">
    <subcellularLocation>
        <location evidence="1">Membrane</location>
        <topology evidence="1">Multi-pass membrane protein</topology>
    </subcellularLocation>
</comment>
<reference evidence="8 9" key="1">
    <citation type="submission" date="2019-07" db="EMBL/GenBank/DDBJ databases">
        <title>Genomics analysis of Aphanomyces spp. identifies a new class of oomycete effector associated with host adaptation.</title>
        <authorList>
            <person name="Gaulin E."/>
        </authorList>
    </citation>
    <scope>NUCLEOTIDE SEQUENCE [LARGE SCALE GENOMIC DNA]</scope>
    <source>
        <strain evidence="8 9">ATCC 201684</strain>
    </source>
</reference>
<feature type="transmembrane region" description="Helical" evidence="7">
    <location>
        <begin position="504"/>
        <end position="528"/>
    </location>
</feature>
<name>A0A6G0XS10_9STRA</name>
<evidence type="ECO:0000256" key="4">
    <source>
        <dbReference type="ARBA" id="ARBA00022692"/>
    </source>
</evidence>
<organism evidence="8 9">
    <name type="scientific">Aphanomyces euteiches</name>
    <dbReference type="NCBI Taxonomy" id="100861"/>
    <lineage>
        <taxon>Eukaryota</taxon>
        <taxon>Sar</taxon>
        <taxon>Stramenopiles</taxon>
        <taxon>Oomycota</taxon>
        <taxon>Saprolegniomycetes</taxon>
        <taxon>Saprolegniales</taxon>
        <taxon>Verrucalvaceae</taxon>
        <taxon>Aphanomyces</taxon>
    </lineage>
</organism>